<name>A0A1Y2EEM7_9FUNG</name>
<evidence type="ECO:0000313" key="3">
    <source>
        <dbReference type="Proteomes" id="UP000193920"/>
    </source>
</evidence>
<evidence type="ECO:0000256" key="1">
    <source>
        <dbReference type="SAM" id="MobiDB-lite"/>
    </source>
</evidence>
<reference evidence="2 3" key="1">
    <citation type="submission" date="2016-08" db="EMBL/GenBank/DDBJ databases">
        <title>A Parts List for Fungal Cellulosomes Revealed by Comparative Genomics.</title>
        <authorList>
            <consortium name="DOE Joint Genome Institute"/>
            <person name="Haitjema C.H."/>
            <person name="Gilmore S.P."/>
            <person name="Henske J.K."/>
            <person name="Solomon K.V."/>
            <person name="De Groot R."/>
            <person name="Kuo A."/>
            <person name="Mondo S.J."/>
            <person name="Salamov A.A."/>
            <person name="Labutti K."/>
            <person name="Zhao Z."/>
            <person name="Chiniquy J."/>
            <person name="Barry K."/>
            <person name="Brewer H.M."/>
            <person name="Purvine S.O."/>
            <person name="Wright A.T."/>
            <person name="Boxma B."/>
            <person name="Van Alen T."/>
            <person name="Hackstein J.H."/>
            <person name="Baker S.E."/>
            <person name="Grigoriev I.V."/>
            <person name="O'Malley M.A."/>
        </authorList>
    </citation>
    <scope>NUCLEOTIDE SEQUENCE [LARGE SCALE GENOMIC DNA]</scope>
    <source>
        <strain evidence="2 3">G1</strain>
    </source>
</reference>
<gene>
    <name evidence="2" type="ORF">LY90DRAFT_504333</name>
</gene>
<dbReference type="AlphaFoldDB" id="A0A1Y2EEM7"/>
<comment type="caution">
    <text evidence="2">The sequence shown here is derived from an EMBL/GenBank/DDBJ whole genome shotgun (WGS) entry which is preliminary data.</text>
</comment>
<proteinExistence type="predicted"/>
<feature type="compositionally biased region" description="Low complexity" evidence="1">
    <location>
        <begin position="73"/>
        <end position="93"/>
    </location>
</feature>
<organism evidence="2 3">
    <name type="scientific">Neocallimastix californiae</name>
    <dbReference type="NCBI Taxonomy" id="1754190"/>
    <lineage>
        <taxon>Eukaryota</taxon>
        <taxon>Fungi</taxon>
        <taxon>Fungi incertae sedis</taxon>
        <taxon>Chytridiomycota</taxon>
        <taxon>Chytridiomycota incertae sedis</taxon>
        <taxon>Neocallimastigomycetes</taxon>
        <taxon>Neocallimastigales</taxon>
        <taxon>Neocallimastigaceae</taxon>
        <taxon>Neocallimastix</taxon>
    </lineage>
</organism>
<dbReference type="EMBL" id="MCOG01000045">
    <property type="protein sequence ID" value="ORY69255.1"/>
    <property type="molecule type" value="Genomic_DNA"/>
</dbReference>
<protein>
    <submittedName>
        <fullName evidence="2">Uncharacterized protein</fullName>
    </submittedName>
</protein>
<accession>A0A1Y2EEM7</accession>
<sequence>MPFPPQMAYMAQPVWPVLGETPMPIGMNSPYMMNPVNPMNPPQAIPSNLMEPSHIETQPQENVNMNVTNQPMNGNSINMNQNLNNSNEMNEPNFKSVSPSKNMNHQGINFSGILVNNAEQNCVASAVESNME</sequence>
<feature type="region of interest" description="Disordered" evidence="1">
    <location>
        <begin position="65"/>
        <end position="102"/>
    </location>
</feature>
<dbReference type="Proteomes" id="UP000193920">
    <property type="component" value="Unassembled WGS sequence"/>
</dbReference>
<keyword evidence="3" id="KW-1185">Reference proteome</keyword>
<evidence type="ECO:0000313" key="2">
    <source>
        <dbReference type="EMBL" id="ORY69255.1"/>
    </source>
</evidence>